<keyword evidence="2" id="KW-1185">Reference proteome</keyword>
<organism evidence="1 2">
    <name type="scientific">Albula goreensis</name>
    <dbReference type="NCBI Taxonomy" id="1534307"/>
    <lineage>
        <taxon>Eukaryota</taxon>
        <taxon>Metazoa</taxon>
        <taxon>Chordata</taxon>
        <taxon>Craniata</taxon>
        <taxon>Vertebrata</taxon>
        <taxon>Euteleostomi</taxon>
        <taxon>Actinopterygii</taxon>
        <taxon>Neopterygii</taxon>
        <taxon>Teleostei</taxon>
        <taxon>Albuliformes</taxon>
        <taxon>Albulidae</taxon>
        <taxon>Albula</taxon>
    </lineage>
</organism>
<gene>
    <name evidence="1" type="ORF">AGOR_G00121370</name>
</gene>
<evidence type="ECO:0000313" key="1">
    <source>
        <dbReference type="EMBL" id="KAI1893212.1"/>
    </source>
</evidence>
<protein>
    <submittedName>
        <fullName evidence="1">Uncharacterized protein</fullName>
    </submittedName>
</protein>
<proteinExistence type="predicted"/>
<dbReference type="Proteomes" id="UP000829720">
    <property type="component" value="Unassembled WGS sequence"/>
</dbReference>
<sequence>MAIGLPHITQNRDGRISMTTPCSLLALLDNPFLTYQAYIMMTMRIVFGISNANILLTGSQTASGLVMPMISTKNSPSNAPETLSSQE</sequence>
<accession>A0A8T3DAU1</accession>
<comment type="caution">
    <text evidence="1">The sequence shown here is derived from an EMBL/GenBank/DDBJ whole genome shotgun (WGS) entry which is preliminary data.</text>
</comment>
<dbReference type="EMBL" id="JAERUA010000011">
    <property type="protein sequence ID" value="KAI1893212.1"/>
    <property type="molecule type" value="Genomic_DNA"/>
</dbReference>
<reference evidence="1" key="1">
    <citation type="submission" date="2021-01" db="EMBL/GenBank/DDBJ databases">
        <authorList>
            <person name="Zahm M."/>
            <person name="Roques C."/>
            <person name="Cabau C."/>
            <person name="Klopp C."/>
            <person name="Donnadieu C."/>
            <person name="Jouanno E."/>
            <person name="Lampietro C."/>
            <person name="Louis A."/>
            <person name="Herpin A."/>
            <person name="Echchiki A."/>
            <person name="Berthelot C."/>
            <person name="Parey E."/>
            <person name="Roest-Crollius H."/>
            <person name="Braasch I."/>
            <person name="Postlethwait J."/>
            <person name="Bobe J."/>
            <person name="Montfort J."/>
            <person name="Bouchez O."/>
            <person name="Begum T."/>
            <person name="Mejri S."/>
            <person name="Adams A."/>
            <person name="Chen W.-J."/>
            <person name="Guiguen Y."/>
        </authorList>
    </citation>
    <scope>NUCLEOTIDE SEQUENCE</scope>
    <source>
        <tissue evidence="1">Blood</tissue>
    </source>
</reference>
<dbReference type="AlphaFoldDB" id="A0A8T3DAU1"/>
<name>A0A8T3DAU1_9TELE</name>
<evidence type="ECO:0000313" key="2">
    <source>
        <dbReference type="Proteomes" id="UP000829720"/>
    </source>
</evidence>